<accession>A0A482WEY9</accession>
<dbReference type="EMBL" id="QKKF02037835">
    <property type="protein sequence ID" value="RZF31930.1"/>
    <property type="molecule type" value="Genomic_DNA"/>
</dbReference>
<feature type="compositionally biased region" description="Polar residues" evidence="5">
    <location>
        <begin position="24"/>
        <end position="36"/>
    </location>
</feature>
<dbReference type="PROSITE" id="PS00518">
    <property type="entry name" value="ZF_RING_1"/>
    <property type="match status" value="1"/>
</dbReference>
<evidence type="ECO:0000313" key="8">
    <source>
        <dbReference type="Proteomes" id="UP000291343"/>
    </source>
</evidence>
<gene>
    <name evidence="7" type="ORF">LSTR_LSTR011527</name>
</gene>
<feature type="compositionally biased region" description="Basic and acidic residues" evidence="5">
    <location>
        <begin position="14"/>
        <end position="23"/>
    </location>
</feature>
<dbReference type="Gene3D" id="3.30.40.10">
    <property type="entry name" value="Zinc/RING finger domain, C3HC4 (zinc finger)"/>
    <property type="match status" value="1"/>
</dbReference>
<dbReference type="InParanoid" id="A0A482WEY9"/>
<dbReference type="CDD" id="cd16449">
    <property type="entry name" value="RING-HC"/>
    <property type="match status" value="1"/>
</dbReference>
<proteinExistence type="predicted"/>
<organism evidence="7 8">
    <name type="scientific">Laodelphax striatellus</name>
    <name type="common">Small brown planthopper</name>
    <name type="synonym">Delphax striatella</name>
    <dbReference type="NCBI Taxonomy" id="195883"/>
    <lineage>
        <taxon>Eukaryota</taxon>
        <taxon>Metazoa</taxon>
        <taxon>Ecdysozoa</taxon>
        <taxon>Arthropoda</taxon>
        <taxon>Hexapoda</taxon>
        <taxon>Insecta</taxon>
        <taxon>Pterygota</taxon>
        <taxon>Neoptera</taxon>
        <taxon>Paraneoptera</taxon>
        <taxon>Hemiptera</taxon>
        <taxon>Auchenorrhyncha</taxon>
        <taxon>Fulgoroidea</taxon>
        <taxon>Delphacidae</taxon>
        <taxon>Criomorphinae</taxon>
        <taxon>Laodelphax</taxon>
    </lineage>
</organism>
<evidence type="ECO:0000256" key="3">
    <source>
        <dbReference type="ARBA" id="ARBA00022833"/>
    </source>
</evidence>
<feature type="region of interest" description="Disordered" evidence="5">
    <location>
        <begin position="1"/>
        <end position="57"/>
    </location>
</feature>
<evidence type="ECO:0000256" key="1">
    <source>
        <dbReference type="ARBA" id="ARBA00022723"/>
    </source>
</evidence>
<reference evidence="7 8" key="1">
    <citation type="journal article" date="2017" name="Gigascience">
        <title>Genome sequence of the small brown planthopper, Laodelphax striatellus.</title>
        <authorList>
            <person name="Zhu J."/>
            <person name="Jiang F."/>
            <person name="Wang X."/>
            <person name="Yang P."/>
            <person name="Bao Y."/>
            <person name="Zhao W."/>
            <person name="Wang W."/>
            <person name="Lu H."/>
            <person name="Wang Q."/>
            <person name="Cui N."/>
            <person name="Li J."/>
            <person name="Chen X."/>
            <person name="Luo L."/>
            <person name="Yu J."/>
            <person name="Kang L."/>
            <person name="Cui F."/>
        </authorList>
    </citation>
    <scope>NUCLEOTIDE SEQUENCE [LARGE SCALE GENOMIC DNA]</scope>
    <source>
        <strain evidence="7">Lst14</strain>
    </source>
</reference>
<keyword evidence="3" id="KW-0862">Zinc</keyword>
<dbReference type="PROSITE" id="PS50089">
    <property type="entry name" value="ZF_RING_2"/>
    <property type="match status" value="1"/>
</dbReference>
<evidence type="ECO:0000256" key="2">
    <source>
        <dbReference type="ARBA" id="ARBA00022771"/>
    </source>
</evidence>
<dbReference type="AlphaFoldDB" id="A0A482WEY9"/>
<dbReference type="SMART" id="SM00184">
    <property type="entry name" value="RING"/>
    <property type="match status" value="1"/>
</dbReference>
<sequence>MSSSSRPRTSSGTGERRVERTSERNAGQSSTATSPKTRTGSRTRIGTRIIGSVQPRSRLANSAAAATATAAATTTAANTAMADVVEEIMQRSAARKFASVFPAVPARPSTIANNSTGTASFYPVPPMRPVKKEEGAVAVKKEGETGAIKKAVVPKATARIGTKRKIATTTVRASAAASASPVSTRNASATSILGRMSIDEVRQTRSSAAPLEPARNGRASRISTSEGTATRTSRNSTSATSSRSSTSTTSRSSTSTTTSRSSTSTTTRASQGTASSSGNGTSIRSRASSSRTSTRTSRPTASSEPLPIVLRSPIVPMNLMDSISPRVPVRRNNLFIPIEEGGPSRMMSVDVGVQAGSRPRLSGTSAAATTSTAAAAIASAAAAAMPTNHQLQDSGADSGSMKNITNVMRSDLRRSQSSPELKDIGHSRSILYCSFCYQCTNQRDVNVSLLECGHVMCNGCIREIVHEELSCPTCGETSKSTGLLELFIQ</sequence>
<evidence type="ECO:0000313" key="7">
    <source>
        <dbReference type="EMBL" id="RZF31930.1"/>
    </source>
</evidence>
<protein>
    <recommendedName>
        <fullName evidence="6">RING-type domain-containing protein</fullName>
    </recommendedName>
</protein>
<name>A0A482WEY9_LAOST</name>
<dbReference type="Proteomes" id="UP000291343">
    <property type="component" value="Unassembled WGS sequence"/>
</dbReference>
<evidence type="ECO:0000256" key="5">
    <source>
        <dbReference type="SAM" id="MobiDB-lite"/>
    </source>
</evidence>
<keyword evidence="1" id="KW-0479">Metal-binding</keyword>
<keyword evidence="8" id="KW-1185">Reference proteome</keyword>
<dbReference type="OrthoDB" id="10677974at2759"/>
<dbReference type="InterPro" id="IPR013083">
    <property type="entry name" value="Znf_RING/FYVE/PHD"/>
</dbReference>
<feature type="compositionally biased region" description="Low complexity" evidence="5">
    <location>
        <begin position="168"/>
        <end position="185"/>
    </location>
</feature>
<evidence type="ECO:0000256" key="4">
    <source>
        <dbReference type="PROSITE-ProRule" id="PRU00175"/>
    </source>
</evidence>
<evidence type="ECO:0000259" key="6">
    <source>
        <dbReference type="PROSITE" id="PS50089"/>
    </source>
</evidence>
<comment type="caution">
    <text evidence="7">The sequence shown here is derived from an EMBL/GenBank/DDBJ whole genome shotgun (WGS) entry which is preliminary data.</text>
</comment>
<dbReference type="InterPro" id="IPR001841">
    <property type="entry name" value="Znf_RING"/>
</dbReference>
<dbReference type="GO" id="GO:0008270">
    <property type="term" value="F:zinc ion binding"/>
    <property type="evidence" value="ECO:0007669"/>
    <property type="project" value="UniProtKB-KW"/>
</dbReference>
<feature type="compositionally biased region" description="Low complexity" evidence="5">
    <location>
        <begin position="1"/>
        <end position="13"/>
    </location>
</feature>
<feature type="compositionally biased region" description="Low complexity" evidence="5">
    <location>
        <begin position="228"/>
        <end position="303"/>
    </location>
</feature>
<feature type="compositionally biased region" description="Low complexity" evidence="5">
    <location>
        <begin position="37"/>
        <end position="52"/>
    </location>
</feature>
<dbReference type="InterPro" id="IPR017907">
    <property type="entry name" value="Znf_RING_CS"/>
</dbReference>
<dbReference type="SUPFAM" id="SSF57850">
    <property type="entry name" value="RING/U-box"/>
    <property type="match status" value="1"/>
</dbReference>
<dbReference type="InterPro" id="IPR018957">
    <property type="entry name" value="Znf_C3HC4_RING-type"/>
</dbReference>
<keyword evidence="2 4" id="KW-0863">Zinc-finger</keyword>
<feature type="domain" description="RING-type" evidence="6">
    <location>
        <begin position="433"/>
        <end position="474"/>
    </location>
</feature>
<dbReference type="Pfam" id="PF00097">
    <property type="entry name" value="zf-C3HC4"/>
    <property type="match status" value="1"/>
</dbReference>
<feature type="region of interest" description="Disordered" evidence="5">
    <location>
        <begin position="168"/>
        <end position="305"/>
    </location>
</feature>